<dbReference type="Gene3D" id="6.10.250.660">
    <property type="match status" value="1"/>
</dbReference>
<evidence type="ECO:0000256" key="4">
    <source>
        <dbReference type="ARBA" id="ARBA00022618"/>
    </source>
</evidence>
<keyword evidence="3" id="KW-0963">Cytoplasm</keyword>
<keyword evidence="4" id="KW-0132">Cell division</keyword>
<dbReference type="AlphaFoldDB" id="A0A0F9EUT5"/>
<accession>A0A0F9EUT5</accession>
<protein>
    <recommendedName>
        <fullName evidence="9">DivIVA domain-containing protein</fullName>
    </recommendedName>
</protein>
<dbReference type="GO" id="GO:0005737">
    <property type="term" value="C:cytoplasm"/>
    <property type="evidence" value="ECO:0007669"/>
    <property type="project" value="UniProtKB-SubCell"/>
</dbReference>
<dbReference type="PANTHER" id="PTHR35794:SF2">
    <property type="entry name" value="CELL DIVISION PROTEIN DIVIVA"/>
    <property type="match status" value="1"/>
</dbReference>
<evidence type="ECO:0000256" key="5">
    <source>
        <dbReference type="ARBA" id="ARBA00023054"/>
    </source>
</evidence>
<dbReference type="NCBIfam" id="TIGR03544">
    <property type="entry name" value="DivI1A_domain"/>
    <property type="match status" value="1"/>
</dbReference>
<evidence type="ECO:0000256" key="7">
    <source>
        <dbReference type="SAM" id="Coils"/>
    </source>
</evidence>
<name>A0A0F9EUT5_9ZZZZ</name>
<comment type="similarity">
    <text evidence="2">Belongs to the DivIVA family.</text>
</comment>
<gene>
    <name evidence="8" type="ORF">LCGC14_2031520</name>
</gene>
<evidence type="ECO:0000256" key="6">
    <source>
        <dbReference type="ARBA" id="ARBA00023306"/>
    </source>
</evidence>
<sequence>MKITPLDIQQKQFRVKFRGFDILEVDTFLEQLAVSFRSLLQENAGLHEEIKKLKIETQRSKEREKAFERAMSNSQKALEQMRENAKKSADLVVAGAEVVAEKMLTRAHNRLAQLHEDIAELKRQRMQIEVQIRSIIETHTKLLEMGKEDMKAMDEEDSKLKLLKKSETTSL</sequence>
<reference evidence="8" key="1">
    <citation type="journal article" date="2015" name="Nature">
        <title>Complex archaea that bridge the gap between prokaryotes and eukaryotes.</title>
        <authorList>
            <person name="Spang A."/>
            <person name="Saw J.H."/>
            <person name="Jorgensen S.L."/>
            <person name="Zaremba-Niedzwiedzka K."/>
            <person name="Martijn J."/>
            <person name="Lind A.E."/>
            <person name="van Eijk R."/>
            <person name="Schleper C."/>
            <person name="Guy L."/>
            <person name="Ettema T.J."/>
        </authorList>
    </citation>
    <scope>NUCLEOTIDE SEQUENCE</scope>
</reference>
<evidence type="ECO:0000256" key="1">
    <source>
        <dbReference type="ARBA" id="ARBA00004496"/>
    </source>
</evidence>
<evidence type="ECO:0008006" key="9">
    <source>
        <dbReference type="Google" id="ProtNLM"/>
    </source>
</evidence>
<dbReference type="InterPro" id="IPR019933">
    <property type="entry name" value="DivIVA_domain"/>
</dbReference>
<evidence type="ECO:0000313" key="8">
    <source>
        <dbReference type="EMBL" id="KKL77774.1"/>
    </source>
</evidence>
<dbReference type="GO" id="GO:0051301">
    <property type="term" value="P:cell division"/>
    <property type="evidence" value="ECO:0007669"/>
    <property type="project" value="UniProtKB-KW"/>
</dbReference>
<dbReference type="PANTHER" id="PTHR35794">
    <property type="entry name" value="CELL DIVISION PROTEIN DIVIVA"/>
    <property type="match status" value="1"/>
</dbReference>
<comment type="caution">
    <text evidence="8">The sequence shown here is derived from an EMBL/GenBank/DDBJ whole genome shotgun (WGS) entry which is preliminary data.</text>
</comment>
<evidence type="ECO:0000256" key="2">
    <source>
        <dbReference type="ARBA" id="ARBA00009008"/>
    </source>
</evidence>
<dbReference type="InterPro" id="IPR007793">
    <property type="entry name" value="DivIVA_fam"/>
</dbReference>
<evidence type="ECO:0000256" key="3">
    <source>
        <dbReference type="ARBA" id="ARBA00022490"/>
    </source>
</evidence>
<organism evidence="8">
    <name type="scientific">marine sediment metagenome</name>
    <dbReference type="NCBI Taxonomy" id="412755"/>
    <lineage>
        <taxon>unclassified sequences</taxon>
        <taxon>metagenomes</taxon>
        <taxon>ecological metagenomes</taxon>
    </lineage>
</organism>
<proteinExistence type="inferred from homology"/>
<keyword evidence="5 7" id="KW-0175">Coiled coil</keyword>
<comment type="subcellular location">
    <subcellularLocation>
        <location evidence="1">Cytoplasm</location>
    </subcellularLocation>
</comment>
<feature type="coiled-coil region" evidence="7">
    <location>
        <begin position="36"/>
        <end position="138"/>
    </location>
</feature>
<keyword evidence="6" id="KW-0131">Cell cycle</keyword>
<dbReference type="Pfam" id="PF05103">
    <property type="entry name" value="DivIVA"/>
    <property type="match status" value="1"/>
</dbReference>
<dbReference type="EMBL" id="LAZR01023651">
    <property type="protein sequence ID" value="KKL77774.1"/>
    <property type="molecule type" value="Genomic_DNA"/>
</dbReference>